<dbReference type="InterPro" id="IPR021395">
    <property type="entry name" value="DUF3035"/>
</dbReference>
<dbReference type="PROSITE" id="PS51257">
    <property type="entry name" value="PROKAR_LIPOPROTEIN"/>
    <property type="match status" value="1"/>
</dbReference>
<protein>
    <recommendedName>
        <fullName evidence="4">Beta-barrel assembly machine subunit BamF</fullName>
    </recommendedName>
</protein>
<dbReference type="EMBL" id="FXYH01000003">
    <property type="protein sequence ID" value="SMX37429.1"/>
    <property type="molecule type" value="Genomic_DNA"/>
</dbReference>
<evidence type="ECO:0000313" key="3">
    <source>
        <dbReference type="Proteomes" id="UP000220836"/>
    </source>
</evidence>
<evidence type="ECO:0000256" key="1">
    <source>
        <dbReference type="SAM" id="MobiDB-lite"/>
    </source>
</evidence>
<name>A0A238K3E9_9RHOB</name>
<keyword evidence="3" id="KW-1185">Reference proteome</keyword>
<accession>A0A238K3E9</accession>
<feature type="region of interest" description="Disordered" evidence="1">
    <location>
        <begin position="51"/>
        <end position="73"/>
    </location>
</feature>
<dbReference type="RefSeq" id="WP_097803598.1">
    <property type="nucleotide sequence ID" value="NZ_FXYH01000003.1"/>
</dbReference>
<sequence length="174" mass="18808">MRIAHLLGIVALVGLAACSGRDGPKPLHDLKSYSGQPEEFSIAPARPLVQPESYAELPSPTPGGANRTDQNPKADLVAALGGNPERLNAGGGIPSSDTALVARASRYGRDAAIRQTLAAEDLEWRKNKSRFTWSIVPKDDYFQVYKKQALEPYSWLNRYRAAGARTPAAPPNTQ</sequence>
<dbReference type="Proteomes" id="UP000220836">
    <property type="component" value="Unassembled WGS sequence"/>
</dbReference>
<proteinExistence type="predicted"/>
<organism evidence="2 3">
    <name type="scientific">Pelagimonas varians</name>
    <dbReference type="NCBI Taxonomy" id="696760"/>
    <lineage>
        <taxon>Bacteria</taxon>
        <taxon>Pseudomonadati</taxon>
        <taxon>Pseudomonadota</taxon>
        <taxon>Alphaproteobacteria</taxon>
        <taxon>Rhodobacterales</taxon>
        <taxon>Roseobacteraceae</taxon>
        <taxon>Pelagimonas</taxon>
    </lineage>
</organism>
<dbReference type="OrthoDB" id="7876689at2"/>
<reference evidence="2 3" key="1">
    <citation type="submission" date="2017-05" db="EMBL/GenBank/DDBJ databases">
        <authorList>
            <person name="Song R."/>
            <person name="Chenine A.L."/>
            <person name="Ruprecht R.M."/>
        </authorList>
    </citation>
    <scope>NUCLEOTIDE SEQUENCE [LARGE SCALE GENOMIC DNA]</scope>
    <source>
        <strain evidence="2 3">CECT 8663</strain>
    </source>
</reference>
<gene>
    <name evidence="2" type="ORF">PEV8663_01079</name>
</gene>
<dbReference type="Pfam" id="PF11233">
    <property type="entry name" value="DUF3035"/>
    <property type="match status" value="1"/>
</dbReference>
<dbReference type="AlphaFoldDB" id="A0A238K3E9"/>
<evidence type="ECO:0000313" key="2">
    <source>
        <dbReference type="EMBL" id="SMX37429.1"/>
    </source>
</evidence>
<evidence type="ECO:0008006" key="4">
    <source>
        <dbReference type="Google" id="ProtNLM"/>
    </source>
</evidence>